<reference evidence="8 9" key="1">
    <citation type="submission" date="2019-06" db="EMBL/GenBank/DDBJ databases">
        <title>Wine fermentation using esterase from Monascus purpureus.</title>
        <authorList>
            <person name="Geng C."/>
            <person name="Zhang Y."/>
        </authorList>
    </citation>
    <scope>NUCLEOTIDE SEQUENCE [LARGE SCALE GENOMIC DNA]</scope>
    <source>
        <strain evidence="8">HQ1</strain>
    </source>
</reference>
<dbReference type="PROSITE" id="PS50048">
    <property type="entry name" value="ZN2_CY6_FUNGAL_2"/>
    <property type="match status" value="1"/>
</dbReference>
<comment type="caution">
    <text evidence="8">The sequence shown here is derived from an EMBL/GenBank/DDBJ whole genome shotgun (WGS) entry which is preliminary data.</text>
</comment>
<keyword evidence="3" id="KW-0805">Transcription regulation</keyword>
<dbReference type="SMART" id="SM00066">
    <property type="entry name" value="GAL4"/>
    <property type="match status" value="1"/>
</dbReference>
<dbReference type="PANTHER" id="PTHR47660">
    <property type="entry name" value="TRANSCRIPTION FACTOR WITH C2H2 AND ZN(2)-CYS(6) DNA BINDING DOMAIN (EUROFUNG)-RELATED-RELATED"/>
    <property type="match status" value="1"/>
</dbReference>
<dbReference type="GO" id="GO:0003677">
    <property type="term" value="F:DNA binding"/>
    <property type="evidence" value="ECO:0007669"/>
    <property type="project" value="UniProtKB-KW"/>
</dbReference>
<evidence type="ECO:0000256" key="4">
    <source>
        <dbReference type="ARBA" id="ARBA00023125"/>
    </source>
</evidence>
<sequence length="381" mass="42873">MYNSSPERINPPRRKSCDACWMAKRRCDFALPACLRCARRNLPCVYPGQQPAISQEPSSDISLLMEQVDGLSSSIYVGPQGTGNASSGAPTFSTMDPVLDGSDTELVHLISPVFHPAVRDQNNCMAILRTRSSRPVSTIIATRLQFAIDRIKEAPRTTVLENQTPWSHSQLYKDGMPRAMQEDLLSPLPPTTPLEALAHTQALILYQIMYVFDGTIHALASAESLIPALERSALYLRNFIHMPDSDSMESEGSILSTMEPVMDFWSLRVFQESARRTFMFAFYLIQVYNLLQNDRLIQCDGRLGLVSAWYSSTHLWRAQNAFDFAVAWAEKEHLLVYNVDFSQLLQHGQPGDMDSFAKMMLSTSLGIDRAKAWFYSKGAVW</sequence>
<keyword evidence="1" id="KW-0479">Metal-binding</keyword>
<evidence type="ECO:0000313" key="9">
    <source>
        <dbReference type="Proteomes" id="UP000319663"/>
    </source>
</evidence>
<dbReference type="Gene3D" id="4.10.240.10">
    <property type="entry name" value="Zn(2)-C6 fungal-type DNA-binding domain"/>
    <property type="match status" value="1"/>
</dbReference>
<keyword evidence="5" id="KW-0804">Transcription</keyword>
<name>A0A507QG86_MONPU</name>
<evidence type="ECO:0000256" key="1">
    <source>
        <dbReference type="ARBA" id="ARBA00022723"/>
    </source>
</evidence>
<evidence type="ECO:0000256" key="6">
    <source>
        <dbReference type="ARBA" id="ARBA00023242"/>
    </source>
</evidence>
<evidence type="ECO:0000313" key="8">
    <source>
        <dbReference type="EMBL" id="TQB67559.1"/>
    </source>
</evidence>
<evidence type="ECO:0000256" key="5">
    <source>
        <dbReference type="ARBA" id="ARBA00023163"/>
    </source>
</evidence>
<dbReference type="InterPro" id="IPR001138">
    <property type="entry name" value="Zn2Cys6_DnaBD"/>
</dbReference>
<keyword evidence="2" id="KW-0862">Zinc</keyword>
<dbReference type="PROSITE" id="PS00463">
    <property type="entry name" value="ZN2_CY6_FUNGAL_1"/>
    <property type="match status" value="1"/>
</dbReference>
<dbReference type="Pfam" id="PF00172">
    <property type="entry name" value="Zn_clus"/>
    <property type="match status" value="1"/>
</dbReference>
<dbReference type="GO" id="GO:0008270">
    <property type="term" value="F:zinc ion binding"/>
    <property type="evidence" value="ECO:0007669"/>
    <property type="project" value="InterPro"/>
</dbReference>
<protein>
    <recommendedName>
        <fullName evidence="7">Zn(2)-C6 fungal-type domain-containing protein</fullName>
    </recommendedName>
</protein>
<dbReference type="EMBL" id="VIFY01000363">
    <property type="protein sequence ID" value="TQB67559.1"/>
    <property type="molecule type" value="Genomic_DNA"/>
</dbReference>
<evidence type="ECO:0000256" key="3">
    <source>
        <dbReference type="ARBA" id="ARBA00023015"/>
    </source>
</evidence>
<keyword evidence="4" id="KW-0238">DNA-binding</keyword>
<dbReference type="CDD" id="cd00067">
    <property type="entry name" value="GAL4"/>
    <property type="match status" value="1"/>
</dbReference>
<dbReference type="SUPFAM" id="SSF57701">
    <property type="entry name" value="Zn2/Cys6 DNA-binding domain"/>
    <property type="match status" value="1"/>
</dbReference>
<keyword evidence="6" id="KW-0539">Nucleus</keyword>
<keyword evidence="9" id="KW-1185">Reference proteome</keyword>
<dbReference type="GO" id="GO:0000981">
    <property type="term" value="F:DNA-binding transcription factor activity, RNA polymerase II-specific"/>
    <property type="evidence" value="ECO:0007669"/>
    <property type="project" value="InterPro"/>
</dbReference>
<dbReference type="AlphaFoldDB" id="A0A507QG86"/>
<dbReference type="STRING" id="5098.A0A507QG86"/>
<dbReference type="InterPro" id="IPR036864">
    <property type="entry name" value="Zn2-C6_fun-type_DNA-bd_sf"/>
</dbReference>
<proteinExistence type="predicted"/>
<organism evidence="8 9">
    <name type="scientific">Monascus purpureus</name>
    <name type="common">Red mold</name>
    <name type="synonym">Monascus anka</name>
    <dbReference type="NCBI Taxonomy" id="5098"/>
    <lineage>
        <taxon>Eukaryota</taxon>
        <taxon>Fungi</taxon>
        <taxon>Dikarya</taxon>
        <taxon>Ascomycota</taxon>
        <taxon>Pezizomycotina</taxon>
        <taxon>Eurotiomycetes</taxon>
        <taxon>Eurotiomycetidae</taxon>
        <taxon>Eurotiales</taxon>
        <taxon>Aspergillaceae</taxon>
        <taxon>Monascus</taxon>
    </lineage>
</organism>
<accession>A0A507QG86</accession>
<evidence type="ECO:0000256" key="2">
    <source>
        <dbReference type="ARBA" id="ARBA00022833"/>
    </source>
</evidence>
<dbReference type="Proteomes" id="UP000319663">
    <property type="component" value="Unassembled WGS sequence"/>
</dbReference>
<gene>
    <name evidence="8" type="ORF">MPDQ_005266</name>
</gene>
<evidence type="ECO:0000259" key="7">
    <source>
        <dbReference type="PROSITE" id="PS50048"/>
    </source>
</evidence>
<feature type="domain" description="Zn(2)-C6 fungal-type" evidence="7">
    <location>
        <begin position="16"/>
        <end position="46"/>
    </location>
</feature>